<protein>
    <submittedName>
        <fullName evidence="1">Uncharacterized protein</fullName>
    </submittedName>
</protein>
<comment type="caution">
    <text evidence="1">The sequence shown here is derived from an EMBL/GenBank/DDBJ whole genome shotgun (WGS) entry which is preliminary data.</text>
</comment>
<reference evidence="1" key="1">
    <citation type="submission" date="2022-10" db="EMBL/GenBank/DDBJ databases">
        <title>Genome Sequence of Xylaria curta.</title>
        <authorList>
            <person name="Buettner E."/>
        </authorList>
    </citation>
    <scope>NUCLEOTIDE SEQUENCE</scope>
    <source>
        <strain evidence="1">Babe10</strain>
    </source>
</reference>
<keyword evidence="2" id="KW-1185">Reference proteome</keyword>
<organism evidence="1 2">
    <name type="scientific">Xylaria curta</name>
    <dbReference type="NCBI Taxonomy" id="42375"/>
    <lineage>
        <taxon>Eukaryota</taxon>
        <taxon>Fungi</taxon>
        <taxon>Dikarya</taxon>
        <taxon>Ascomycota</taxon>
        <taxon>Pezizomycotina</taxon>
        <taxon>Sordariomycetes</taxon>
        <taxon>Xylariomycetidae</taxon>
        <taxon>Xylariales</taxon>
        <taxon>Xylariaceae</taxon>
        <taxon>Xylaria</taxon>
    </lineage>
</organism>
<dbReference type="Proteomes" id="UP001143856">
    <property type="component" value="Unassembled WGS sequence"/>
</dbReference>
<sequence>MARDTEKSTKLKEEGNDYFKIGNFVAAEGLYSKAIIADDANPSLYTNRAMSRIKLNLFESASTDCDTCLKLSGPNMKAYYILSQCLLALHDPDGALENALRAHRLGTDMGDKSLTPLTEQVLRCKKARWEELEKSRAREGQALENELMSLLERDHIDNYTACDSDVERKELEEETEKKKNLLRSTFEAARAASAKKREVPDWAIDDIKFGIMVDPVIVYKNGQII</sequence>
<evidence type="ECO:0000313" key="2">
    <source>
        <dbReference type="Proteomes" id="UP001143856"/>
    </source>
</evidence>
<gene>
    <name evidence="1" type="ORF">NUW58_g10607</name>
</gene>
<evidence type="ECO:0000313" key="1">
    <source>
        <dbReference type="EMBL" id="KAJ2966680.1"/>
    </source>
</evidence>
<dbReference type="EMBL" id="JAPDGR010005001">
    <property type="protein sequence ID" value="KAJ2966680.1"/>
    <property type="molecule type" value="Genomic_DNA"/>
</dbReference>
<proteinExistence type="predicted"/>
<name>A0ACC1MI38_9PEZI</name>
<accession>A0ACC1MI38</accession>